<organism evidence="1 2">
    <name type="scientific">Paenibacillus gallinarum</name>
    <dbReference type="NCBI Taxonomy" id="2762232"/>
    <lineage>
        <taxon>Bacteria</taxon>
        <taxon>Bacillati</taxon>
        <taxon>Bacillota</taxon>
        <taxon>Bacilli</taxon>
        <taxon>Bacillales</taxon>
        <taxon>Paenibacillaceae</taxon>
        <taxon>Paenibacillus</taxon>
    </lineage>
</organism>
<dbReference type="Proteomes" id="UP000608071">
    <property type="component" value="Unassembled WGS sequence"/>
</dbReference>
<reference evidence="1 2" key="1">
    <citation type="submission" date="2020-08" db="EMBL/GenBank/DDBJ databases">
        <title>A Genomic Blueprint of the Chicken Gut Microbiome.</title>
        <authorList>
            <person name="Gilroy R."/>
            <person name="Ravi A."/>
            <person name="Getino M."/>
            <person name="Pursley I."/>
            <person name="Horton D.L."/>
            <person name="Alikhan N.-F."/>
            <person name="Baker D."/>
            <person name="Gharbi K."/>
            <person name="Hall N."/>
            <person name="Watson M."/>
            <person name="Adriaenssens E.M."/>
            <person name="Foster-Nyarko E."/>
            <person name="Jarju S."/>
            <person name="Secka A."/>
            <person name="Antonio M."/>
            <person name="Oren A."/>
            <person name="Chaudhuri R."/>
            <person name="La Ragione R.M."/>
            <person name="Hildebrand F."/>
            <person name="Pallen M.J."/>
        </authorList>
    </citation>
    <scope>NUCLEOTIDE SEQUENCE [LARGE SCALE GENOMIC DNA]</scope>
    <source>
        <strain evidence="1 2">Sa2BVA9</strain>
    </source>
</reference>
<accession>A0ABR8T3P0</accession>
<evidence type="ECO:0000313" key="1">
    <source>
        <dbReference type="EMBL" id="MBD7970404.1"/>
    </source>
</evidence>
<dbReference type="EMBL" id="JACSQL010000012">
    <property type="protein sequence ID" value="MBD7970404.1"/>
    <property type="molecule type" value="Genomic_DNA"/>
</dbReference>
<protein>
    <recommendedName>
        <fullName evidence="3">DUF4258 domain-containing protein</fullName>
    </recommendedName>
</protein>
<dbReference type="RefSeq" id="WP_191803481.1">
    <property type="nucleotide sequence ID" value="NZ_JACSQL010000012.1"/>
</dbReference>
<comment type="caution">
    <text evidence="1">The sequence shown here is derived from an EMBL/GenBank/DDBJ whole genome shotgun (WGS) entry which is preliminary data.</text>
</comment>
<proteinExistence type="predicted"/>
<gene>
    <name evidence="1" type="ORF">H9647_20250</name>
</gene>
<name>A0ABR8T3P0_9BACL</name>
<keyword evidence="2" id="KW-1185">Reference proteome</keyword>
<evidence type="ECO:0000313" key="2">
    <source>
        <dbReference type="Proteomes" id="UP000608071"/>
    </source>
</evidence>
<sequence length="75" mass="9014">MKERQKAYARKAMDKKFVQLVPDEEEQLDIGFADDIEREDSYSWVYEYKGKWVMLTYHLDTKEVMVSVAKTRQAF</sequence>
<evidence type="ECO:0008006" key="3">
    <source>
        <dbReference type="Google" id="ProtNLM"/>
    </source>
</evidence>